<keyword evidence="2" id="KW-1133">Transmembrane helix</keyword>
<keyword evidence="2" id="KW-0812">Transmembrane</keyword>
<dbReference type="Proteomes" id="UP001295684">
    <property type="component" value="Unassembled WGS sequence"/>
</dbReference>
<keyword evidence="2" id="KW-0472">Membrane</keyword>
<feature type="region of interest" description="Disordered" evidence="1">
    <location>
        <begin position="1"/>
        <end position="28"/>
    </location>
</feature>
<evidence type="ECO:0000313" key="3">
    <source>
        <dbReference type="EMBL" id="CAI2375006.1"/>
    </source>
</evidence>
<reference evidence="3" key="1">
    <citation type="submission" date="2023-07" db="EMBL/GenBank/DDBJ databases">
        <authorList>
            <consortium name="AG Swart"/>
            <person name="Singh M."/>
            <person name="Singh A."/>
            <person name="Seah K."/>
            <person name="Emmerich C."/>
        </authorList>
    </citation>
    <scope>NUCLEOTIDE SEQUENCE</scope>
    <source>
        <strain evidence="3">DP1</strain>
    </source>
</reference>
<accession>A0AAD2CZ41</accession>
<evidence type="ECO:0000256" key="1">
    <source>
        <dbReference type="SAM" id="MobiDB-lite"/>
    </source>
</evidence>
<name>A0AAD2CZ41_EUPCR</name>
<organism evidence="3 4">
    <name type="scientific">Euplotes crassus</name>
    <dbReference type="NCBI Taxonomy" id="5936"/>
    <lineage>
        <taxon>Eukaryota</taxon>
        <taxon>Sar</taxon>
        <taxon>Alveolata</taxon>
        <taxon>Ciliophora</taxon>
        <taxon>Intramacronucleata</taxon>
        <taxon>Spirotrichea</taxon>
        <taxon>Hypotrichia</taxon>
        <taxon>Euplotida</taxon>
        <taxon>Euplotidae</taxon>
        <taxon>Moneuplotes</taxon>
    </lineage>
</organism>
<protein>
    <submittedName>
        <fullName evidence="3">Uncharacterized protein</fullName>
    </submittedName>
</protein>
<keyword evidence="4" id="KW-1185">Reference proteome</keyword>
<proteinExistence type="predicted"/>
<sequence length="266" mass="31114">METYGNRDDEENPQDTSEGGRISEIGYASDESVEKERFLGDCCYDDGERLSKKCRNIFDKISTLHTSIKKEAIQLRDRLDKSSNRSKITLSQVMKQFKLMKGVVKKLREVSDLSGAIDDLTLYKEADEMFWEVKRLLSDIDEGTSELVNMHQHERDSSGSCIGSSHLNFYNDESEAQELILDEDRLTSRSQRKGRRHDYDDSYYGKYYKNDKLQKKTERYLKLFTSYGVCVKYILLIIVALIFVLVFYIIWMIRFFEHKDAPGKLH</sequence>
<evidence type="ECO:0000313" key="4">
    <source>
        <dbReference type="Proteomes" id="UP001295684"/>
    </source>
</evidence>
<feature type="transmembrane region" description="Helical" evidence="2">
    <location>
        <begin position="233"/>
        <end position="256"/>
    </location>
</feature>
<dbReference type="EMBL" id="CAMPGE010016451">
    <property type="protein sequence ID" value="CAI2375006.1"/>
    <property type="molecule type" value="Genomic_DNA"/>
</dbReference>
<comment type="caution">
    <text evidence="3">The sequence shown here is derived from an EMBL/GenBank/DDBJ whole genome shotgun (WGS) entry which is preliminary data.</text>
</comment>
<dbReference type="AlphaFoldDB" id="A0AAD2CZ41"/>
<gene>
    <name evidence="3" type="ORF">ECRASSUSDP1_LOCUS16365</name>
</gene>
<evidence type="ECO:0000256" key="2">
    <source>
        <dbReference type="SAM" id="Phobius"/>
    </source>
</evidence>